<reference evidence="2 3" key="1">
    <citation type="submission" date="2015-05" db="EMBL/GenBank/DDBJ databases">
        <title>Whole genome sequence and identification of bacterial endophytes from Costus igneus.</title>
        <authorList>
            <person name="Lee Y.P."/>
            <person name="Gan H.M."/>
            <person name="Eng W."/>
            <person name="Wheatley M.S."/>
            <person name="Caraballo A."/>
            <person name="Polter S."/>
            <person name="Savka M.A."/>
            <person name="Hudson A.O."/>
        </authorList>
    </citation>
    <scope>NUCLEOTIDE SEQUENCE [LARGE SCALE GENOMIC DNA]</scope>
    <source>
        <strain evidence="2 3">RIT379</strain>
    </source>
</reference>
<evidence type="ECO:0000259" key="1">
    <source>
        <dbReference type="Pfam" id="PF26154"/>
    </source>
</evidence>
<evidence type="ECO:0000313" key="3">
    <source>
        <dbReference type="Proteomes" id="UP000036045"/>
    </source>
</evidence>
<dbReference type="PATRIC" id="fig|1397.4.peg.4416"/>
<evidence type="ECO:0000313" key="2">
    <source>
        <dbReference type="EMBL" id="KLV17832.1"/>
    </source>
</evidence>
<dbReference type="Proteomes" id="UP000036045">
    <property type="component" value="Unassembled WGS sequence"/>
</dbReference>
<keyword evidence="3" id="KW-1185">Reference proteome</keyword>
<feature type="domain" description="DUF8042" evidence="1">
    <location>
        <begin position="94"/>
        <end position="192"/>
    </location>
</feature>
<name>A0A0J1HVV6_NIACI</name>
<dbReference type="AlphaFoldDB" id="A0A0J1HVV6"/>
<protein>
    <recommendedName>
        <fullName evidence="1">DUF8042 domain-containing protein</fullName>
    </recommendedName>
</protein>
<comment type="caution">
    <text evidence="2">The sequence shown here is derived from an EMBL/GenBank/DDBJ whole genome shotgun (WGS) entry which is preliminary data.</text>
</comment>
<organism evidence="2 3">
    <name type="scientific">Niallia circulans</name>
    <name type="common">Bacillus circulans</name>
    <dbReference type="NCBI Taxonomy" id="1397"/>
    <lineage>
        <taxon>Bacteria</taxon>
        <taxon>Bacillati</taxon>
        <taxon>Bacillota</taxon>
        <taxon>Bacilli</taxon>
        <taxon>Bacillales</taxon>
        <taxon>Bacillaceae</taxon>
        <taxon>Niallia</taxon>
    </lineage>
</organism>
<dbReference type="OrthoDB" id="1683192at2"/>
<dbReference type="Pfam" id="PF26154">
    <property type="entry name" value="DUF8042"/>
    <property type="match status" value="1"/>
</dbReference>
<dbReference type="RefSeq" id="WP_047944781.1">
    <property type="nucleotide sequence ID" value="NZ_JBANBP010000127.1"/>
</dbReference>
<accession>A0A0J1HVV6</accession>
<proteinExistence type="predicted"/>
<dbReference type="EMBL" id="LDPH01000046">
    <property type="protein sequence ID" value="KLV17832.1"/>
    <property type="molecule type" value="Genomic_DNA"/>
</dbReference>
<dbReference type="InterPro" id="IPR058355">
    <property type="entry name" value="DUF8042"/>
</dbReference>
<gene>
    <name evidence="2" type="ORF">ABW02_24495</name>
</gene>
<sequence length="196" mass="23004">MELHLTKEIITYENSVENIEVLIQKINEDLEKNKLYFSHLIINGTEVYRDFEYKLTEDIGKIEKIQLVTKTIKEFISDLTVSLNEYCGRAVPIIKQLTEQFYQSPTEESWVLLQDLLEGLNWIYNTIKGICNMELDEYRENLLLVSSHLDNELPNLLEAIENHDFILIGDIISYEILPQFESIISITEKTFQVIKK</sequence>